<feature type="compositionally biased region" description="Polar residues" evidence="2">
    <location>
        <begin position="305"/>
        <end position="353"/>
    </location>
</feature>
<proteinExistence type="predicted"/>
<sequence>MADAEYDQARMHGNRSPTRQHVYENVHSFQRPLPPTIPNRTGSRVDNISSPEHTSYFTNIQQQQLNQSHDGLRTRHDGWSEQPPSYQEVVPSPNQRKSLDESLNRHVQANVNNTTSNASNFVRQHRRGRSDEVARCFEGTPSVPRTSRFGSPPLMRANHMMHSQSTTSLDQQHPHHHAHSLHHSASIDNAAVQSILNEKLYQQNTVYVNLTTGITLSQRKLKELENEVEQREKELNKLLSVQMNPTEKDYRHLKGEVAILHQEIAQMYNECDKMNISIDPTNSHFAPPQRQYPQMPPQPPVPNIHTPSPRNNMSGNVLFPNSQLTGNHTLPTNYHKTISDPSPDHSGSFQQTPELFRSQSTIPRRPPPSSPNPRPVTLIQSPTPISHPLGSPTKTSAQEEVNENEHWLCPTCTFKNLLVPECEVCCTRRPPVVGLNDSLTGGSQGAMPMQRL</sequence>
<feature type="compositionally biased region" description="Pro residues" evidence="2">
    <location>
        <begin position="364"/>
        <end position="374"/>
    </location>
</feature>
<evidence type="ECO:0000313" key="4">
    <source>
        <dbReference type="Proteomes" id="UP000594262"/>
    </source>
</evidence>
<reference evidence="3" key="1">
    <citation type="submission" date="2021-01" db="UniProtKB">
        <authorList>
            <consortium name="EnsemblMetazoa"/>
        </authorList>
    </citation>
    <scope>IDENTIFICATION</scope>
</reference>
<evidence type="ECO:0000256" key="2">
    <source>
        <dbReference type="SAM" id="MobiDB-lite"/>
    </source>
</evidence>
<dbReference type="EnsemblMetazoa" id="CLYHEMT012957.1">
    <property type="protein sequence ID" value="CLYHEMP012957.1"/>
    <property type="gene ID" value="CLYHEMG012957"/>
</dbReference>
<keyword evidence="1" id="KW-0175">Coiled coil</keyword>
<evidence type="ECO:0000256" key="1">
    <source>
        <dbReference type="SAM" id="Coils"/>
    </source>
</evidence>
<dbReference type="AlphaFoldDB" id="A0A7M5WTP4"/>
<feature type="region of interest" description="Disordered" evidence="2">
    <location>
        <begin position="279"/>
        <end position="399"/>
    </location>
</feature>
<evidence type="ECO:0000313" key="3">
    <source>
        <dbReference type="EnsemblMetazoa" id="CLYHEMP012957.1"/>
    </source>
</evidence>
<feature type="region of interest" description="Disordered" evidence="2">
    <location>
        <begin position="161"/>
        <end position="183"/>
    </location>
</feature>
<accession>A0A7M5WTP4</accession>
<organism evidence="3 4">
    <name type="scientific">Clytia hemisphaerica</name>
    <dbReference type="NCBI Taxonomy" id="252671"/>
    <lineage>
        <taxon>Eukaryota</taxon>
        <taxon>Metazoa</taxon>
        <taxon>Cnidaria</taxon>
        <taxon>Hydrozoa</taxon>
        <taxon>Hydroidolina</taxon>
        <taxon>Leptothecata</taxon>
        <taxon>Obeliida</taxon>
        <taxon>Clytiidae</taxon>
        <taxon>Clytia</taxon>
    </lineage>
</organism>
<feature type="region of interest" description="Disordered" evidence="2">
    <location>
        <begin position="67"/>
        <end position="98"/>
    </location>
</feature>
<evidence type="ECO:0008006" key="5">
    <source>
        <dbReference type="Google" id="ProtNLM"/>
    </source>
</evidence>
<feature type="coiled-coil region" evidence="1">
    <location>
        <begin position="207"/>
        <end position="241"/>
    </location>
</feature>
<protein>
    <recommendedName>
        <fullName evidence="5">RanBP2-type domain-containing protein</fullName>
    </recommendedName>
</protein>
<name>A0A7M5WTP4_9CNID</name>
<dbReference type="Proteomes" id="UP000594262">
    <property type="component" value="Unplaced"/>
</dbReference>
<dbReference type="Gene3D" id="2.30.30.380">
    <property type="entry name" value="Zn-finger domain of Sec23/24"/>
    <property type="match status" value="1"/>
</dbReference>
<feature type="region of interest" description="Disordered" evidence="2">
    <location>
        <begin position="1"/>
        <end position="20"/>
    </location>
</feature>
<keyword evidence="4" id="KW-1185">Reference proteome</keyword>
<feature type="compositionally biased region" description="Basic and acidic residues" evidence="2">
    <location>
        <begin position="70"/>
        <end position="79"/>
    </location>
</feature>